<proteinExistence type="predicted"/>
<evidence type="ECO:0000313" key="2">
    <source>
        <dbReference type="Proteomes" id="UP000005536"/>
    </source>
</evidence>
<protein>
    <submittedName>
        <fullName evidence="1">Uncharacterized protein</fullName>
    </submittedName>
</protein>
<dbReference type="AlphaFoldDB" id="D4DPX7"/>
<comment type="caution">
    <text evidence="1">The sequence shown here is derived from an EMBL/GenBank/DDBJ whole genome shotgun (WGS) entry which is preliminary data.</text>
</comment>
<organism evidence="1 2">
    <name type="scientific">Neisseria elongata subsp. glycolytica ATCC 29315</name>
    <dbReference type="NCBI Taxonomy" id="546263"/>
    <lineage>
        <taxon>Bacteria</taxon>
        <taxon>Pseudomonadati</taxon>
        <taxon>Pseudomonadota</taxon>
        <taxon>Betaproteobacteria</taxon>
        <taxon>Neisseriales</taxon>
        <taxon>Neisseriaceae</taxon>
        <taxon>Neisseria</taxon>
    </lineage>
</organism>
<sequence length="231" mass="23124">MQIDGTAAAGKMGMVGLDAEPVQYAGGGAVDVGREDGLDAAFEHEDLARVFVVGHEACFPQGQNSVFECVGQQGTAVLSDAVKGGEKLRCGNQPPQYAALEFLPQRPFDAAFGFVAADFGQFAVFDFGGADTFAGAAGEAVVEVAVQVAGGGCFVFQQLFDLVDAAAGAVGFVAAEAVGGADGVADAAVDAAADDFVGRLAFGRVADGIGKVGLHGLLSGNRVLCGGVEAV</sequence>
<gene>
    <name evidence="1" type="ORF">NEIELOOT_01114</name>
</gene>
<reference evidence="1 2" key="1">
    <citation type="submission" date="2010-02" db="EMBL/GenBank/DDBJ databases">
        <authorList>
            <person name="Weinstock G."/>
            <person name="Sodergren E."/>
            <person name="Clifton S."/>
            <person name="Fulton L."/>
            <person name="Fulton B."/>
            <person name="Courtney L."/>
            <person name="Fronick C."/>
            <person name="Harrison M."/>
            <person name="Strong C."/>
            <person name="Farmer C."/>
            <person name="Delahaunty K."/>
            <person name="Markovic C."/>
            <person name="Hall O."/>
            <person name="Minx P."/>
            <person name="Tomlinson C."/>
            <person name="Mitreva M."/>
            <person name="Nelson J."/>
            <person name="Hou S."/>
            <person name="Wollam A."/>
            <person name="Pepin K.H."/>
            <person name="Johnson M."/>
            <person name="Bhonagiri V."/>
            <person name="Zhang X."/>
            <person name="Suruliraj S."/>
            <person name="Warren W."/>
            <person name="Chinwalla A."/>
            <person name="Mardis E.R."/>
            <person name="Wilson R.K."/>
        </authorList>
    </citation>
    <scope>NUCLEOTIDE SEQUENCE [LARGE SCALE GENOMIC DNA]</scope>
    <source>
        <strain evidence="1 2">ATCC 29315</strain>
    </source>
</reference>
<accession>D4DPX7</accession>
<name>D4DPX7_NEIEG</name>
<dbReference type="Proteomes" id="UP000005536">
    <property type="component" value="Unassembled WGS sequence"/>
</dbReference>
<dbReference type="EMBL" id="ADBF01000029">
    <property type="protein sequence ID" value="EFE50081.1"/>
    <property type="molecule type" value="Genomic_DNA"/>
</dbReference>
<evidence type="ECO:0000313" key="1">
    <source>
        <dbReference type="EMBL" id="EFE50081.1"/>
    </source>
</evidence>